<dbReference type="GO" id="GO:0016485">
    <property type="term" value="P:protein processing"/>
    <property type="evidence" value="ECO:0007669"/>
    <property type="project" value="TreeGrafter"/>
</dbReference>
<dbReference type="PANTHER" id="PTHR11733:SF167">
    <property type="entry name" value="FI17812P1-RELATED"/>
    <property type="match status" value="1"/>
</dbReference>
<sequence>MHYKAVSDIYGIDLKSCEGKIFQPIKFLNTDVLRNAYYDSEKNTVTVNSDYLNEPMFSKNFPMSLNYGGIGYTIAQKMLEAFDNVIQMLIENYNVKSDCFVKQYGLHKESITDINGFKKLGENITNIAGLEIGHRAYMKNLESIGGEDIIFDGYYEFTDEHFFLLMIVDSIVNIQLKAN</sequence>
<keyword evidence="3" id="KW-1185">Reference proteome</keyword>
<dbReference type="PROSITE" id="PS51885">
    <property type="entry name" value="NEPRILYSIN"/>
    <property type="match status" value="1"/>
</dbReference>
<dbReference type="InterPro" id="IPR024079">
    <property type="entry name" value="MetalloPept_cat_dom_sf"/>
</dbReference>
<dbReference type="Pfam" id="PF01431">
    <property type="entry name" value="Peptidase_M13"/>
    <property type="match status" value="1"/>
</dbReference>
<reference evidence="4" key="2">
    <citation type="submission" date="2015-08" db="UniProtKB">
        <authorList>
            <consortium name="WormBaseParasite"/>
        </authorList>
    </citation>
    <scope>IDENTIFICATION</scope>
</reference>
<dbReference type="GO" id="GO:0005886">
    <property type="term" value="C:plasma membrane"/>
    <property type="evidence" value="ECO:0007669"/>
    <property type="project" value="TreeGrafter"/>
</dbReference>
<dbReference type="InterPro" id="IPR000718">
    <property type="entry name" value="Peptidase_M13"/>
</dbReference>
<dbReference type="Gene3D" id="3.40.390.10">
    <property type="entry name" value="Collagenase (Catalytic Domain)"/>
    <property type="match status" value="1"/>
</dbReference>
<reference evidence="3" key="1">
    <citation type="submission" date="2014-07" db="EMBL/GenBank/DDBJ databases">
        <authorList>
            <person name="Martin A.A"/>
            <person name="De Silva N."/>
        </authorList>
    </citation>
    <scope>NUCLEOTIDE SEQUENCE</scope>
</reference>
<dbReference type="SUPFAM" id="SSF55486">
    <property type="entry name" value="Metalloproteases ('zincins'), catalytic domain"/>
    <property type="match status" value="1"/>
</dbReference>
<protein>
    <submittedName>
        <fullName evidence="4">Peptidase_M13 domain-containing protein</fullName>
    </submittedName>
</protein>
<dbReference type="PANTHER" id="PTHR11733">
    <property type="entry name" value="ZINC METALLOPROTEASE FAMILY M13 NEPRILYSIN-RELATED"/>
    <property type="match status" value="1"/>
</dbReference>
<dbReference type="WBParaSite" id="SVE_1087300.1">
    <property type="protein sequence ID" value="SVE_1087300.1"/>
    <property type="gene ID" value="SVE_1087300"/>
</dbReference>
<name>A0A0K0FP22_STRVS</name>
<organism evidence="3 4">
    <name type="scientific">Strongyloides venezuelensis</name>
    <name type="common">Threadworm</name>
    <dbReference type="NCBI Taxonomy" id="75913"/>
    <lineage>
        <taxon>Eukaryota</taxon>
        <taxon>Metazoa</taxon>
        <taxon>Ecdysozoa</taxon>
        <taxon>Nematoda</taxon>
        <taxon>Chromadorea</taxon>
        <taxon>Rhabditida</taxon>
        <taxon>Tylenchina</taxon>
        <taxon>Panagrolaimomorpha</taxon>
        <taxon>Strongyloidoidea</taxon>
        <taxon>Strongyloididae</taxon>
        <taxon>Strongyloides</taxon>
    </lineage>
</organism>
<accession>A0A0K0FP22</accession>
<dbReference type="Proteomes" id="UP000035680">
    <property type="component" value="Unassembled WGS sequence"/>
</dbReference>
<dbReference type="AlphaFoldDB" id="A0A0K0FP22"/>
<evidence type="ECO:0000313" key="3">
    <source>
        <dbReference type="Proteomes" id="UP000035680"/>
    </source>
</evidence>
<feature type="domain" description="Peptidase M13 C-terminal" evidence="2">
    <location>
        <begin position="35"/>
        <end position="151"/>
    </location>
</feature>
<dbReference type="GO" id="GO:0004222">
    <property type="term" value="F:metalloendopeptidase activity"/>
    <property type="evidence" value="ECO:0007669"/>
    <property type="project" value="InterPro"/>
</dbReference>
<evidence type="ECO:0000256" key="1">
    <source>
        <dbReference type="ARBA" id="ARBA00007357"/>
    </source>
</evidence>
<evidence type="ECO:0000259" key="2">
    <source>
        <dbReference type="Pfam" id="PF01431"/>
    </source>
</evidence>
<comment type="similarity">
    <text evidence="1">Belongs to the peptidase M13 family.</text>
</comment>
<proteinExistence type="inferred from homology"/>
<evidence type="ECO:0000313" key="4">
    <source>
        <dbReference type="WBParaSite" id="SVE_1087300.1"/>
    </source>
</evidence>
<dbReference type="InterPro" id="IPR018497">
    <property type="entry name" value="Peptidase_M13_C"/>
</dbReference>